<evidence type="ECO:0000313" key="4">
    <source>
        <dbReference type="EMBL" id="EOW82312.1"/>
    </source>
</evidence>
<proteinExistence type="inferred from homology"/>
<reference evidence="4 6" key="2">
    <citation type="submission" date="2013-03" db="EMBL/GenBank/DDBJ databases">
        <title>The Genome Sequence of Enterococcus gilvus ATCC BAA-350 (PacBio/Illumina hybrid assembly).</title>
        <authorList>
            <consortium name="The Broad Institute Genomics Platform"/>
            <consortium name="The Broad Institute Genome Sequencing Center for Infectious Disease"/>
            <person name="Earl A."/>
            <person name="Russ C."/>
            <person name="Gilmore M."/>
            <person name="Surin D."/>
            <person name="Walker B."/>
            <person name="Young S."/>
            <person name="Zeng Q."/>
            <person name="Gargeya S."/>
            <person name="Fitzgerald M."/>
            <person name="Haas B."/>
            <person name="Abouelleil A."/>
            <person name="Allen A.W."/>
            <person name="Alvarado L."/>
            <person name="Arachchi H.M."/>
            <person name="Berlin A.M."/>
            <person name="Chapman S.B."/>
            <person name="Gainer-Dewar J."/>
            <person name="Goldberg J."/>
            <person name="Griggs A."/>
            <person name="Gujja S."/>
            <person name="Hansen M."/>
            <person name="Howarth C."/>
            <person name="Imamovic A."/>
            <person name="Ireland A."/>
            <person name="Larimer J."/>
            <person name="McCowan C."/>
            <person name="Murphy C."/>
            <person name="Pearson M."/>
            <person name="Poon T.W."/>
            <person name="Priest M."/>
            <person name="Roberts A."/>
            <person name="Saif S."/>
            <person name="Shea T."/>
            <person name="Sisk P."/>
            <person name="Sykes S."/>
            <person name="Wortman J."/>
            <person name="Nusbaum C."/>
            <person name="Birren B."/>
        </authorList>
    </citation>
    <scope>NUCLEOTIDE SEQUENCE [LARGE SCALE GENOMIC DNA]</scope>
    <source>
        <strain evidence="4 6">ATCC BAA-350</strain>
    </source>
</reference>
<evidence type="ECO:0000256" key="1">
    <source>
        <dbReference type="ARBA" id="ARBA00007689"/>
    </source>
</evidence>
<reference evidence="3 5" key="1">
    <citation type="submission" date="2013-02" db="EMBL/GenBank/DDBJ databases">
        <title>The Genome Sequence of Enterococcus gilvus ATCC BAA-350.</title>
        <authorList>
            <consortium name="The Broad Institute Genome Sequencing Platform"/>
            <consortium name="The Broad Institute Genome Sequencing Center for Infectious Disease"/>
            <person name="Earl A.M."/>
            <person name="Gilmore M.S."/>
            <person name="Lebreton F."/>
            <person name="Walker B."/>
            <person name="Young S.K."/>
            <person name="Zeng Q."/>
            <person name="Gargeya S."/>
            <person name="Fitzgerald M."/>
            <person name="Haas B."/>
            <person name="Abouelleil A."/>
            <person name="Alvarado L."/>
            <person name="Arachchi H.M."/>
            <person name="Berlin A.M."/>
            <person name="Chapman S.B."/>
            <person name="Dewar J."/>
            <person name="Goldberg J."/>
            <person name="Griggs A."/>
            <person name="Gujja S."/>
            <person name="Hansen M."/>
            <person name="Howarth C."/>
            <person name="Imamovic A."/>
            <person name="Larimer J."/>
            <person name="McCowan C."/>
            <person name="Murphy C."/>
            <person name="Neiman D."/>
            <person name="Pearson M."/>
            <person name="Priest M."/>
            <person name="Roberts A."/>
            <person name="Saif S."/>
            <person name="Shea T."/>
            <person name="Sisk P."/>
            <person name="Sykes S."/>
            <person name="Wortman J."/>
            <person name="Nusbaum C."/>
            <person name="Birren B."/>
        </authorList>
    </citation>
    <scope>NUCLEOTIDE SEQUENCE [LARGE SCALE GENOMIC DNA]</scope>
    <source>
        <strain evidence="3 5">ATCC BAA-350</strain>
    </source>
</reference>
<dbReference type="OrthoDB" id="162319at2"/>
<accession>R2XPG5</accession>
<feature type="domain" description="YCII-related" evidence="2">
    <location>
        <begin position="6"/>
        <end position="85"/>
    </location>
</feature>
<dbReference type="SUPFAM" id="SSF54909">
    <property type="entry name" value="Dimeric alpha+beta barrel"/>
    <property type="match status" value="1"/>
</dbReference>
<evidence type="ECO:0000313" key="3">
    <source>
        <dbReference type="EMBL" id="EOI56438.1"/>
    </source>
</evidence>
<comment type="similarity">
    <text evidence="1">Belongs to the YciI family.</text>
</comment>
<dbReference type="RefSeq" id="WP_010780728.1">
    <property type="nucleotide sequence ID" value="NZ_ASWH01000001.1"/>
</dbReference>
<dbReference type="Gene3D" id="3.30.70.1060">
    <property type="entry name" value="Dimeric alpha+beta barrel"/>
    <property type="match status" value="1"/>
</dbReference>
<dbReference type="AlphaFoldDB" id="R2XPG5"/>
<gene>
    <name evidence="4" type="ORF">I592_01615</name>
    <name evidence="3" type="ORF">UKC_02353</name>
</gene>
<dbReference type="PATRIC" id="fig|1158614.3.peg.2349"/>
<dbReference type="HOGENOM" id="CLU_110355_8_0_9"/>
<name>R2XPG5_9ENTE</name>
<evidence type="ECO:0000313" key="6">
    <source>
        <dbReference type="Proteomes" id="UP000014160"/>
    </source>
</evidence>
<dbReference type="eggNOG" id="COG2350">
    <property type="taxonomic scope" value="Bacteria"/>
</dbReference>
<protein>
    <recommendedName>
        <fullName evidence="2">YCII-related domain-containing protein</fullName>
    </recommendedName>
</protein>
<dbReference type="Proteomes" id="UP000013750">
    <property type="component" value="Unassembled WGS sequence"/>
</dbReference>
<evidence type="ECO:0000313" key="5">
    <source>
        <dbReference type="Proteomes" id="UP000013750"/>
    </source>
</evidence>
<keyword evidence="6" id="KW-1185">Reference proteome</keyword>
<comment type="caution">
    <text evidence="3">The sequence shown here is derived from an EMBL/GenBank/DDBJ whole genome shotgun (WGS) entry which is preliminary data.</text>
</comment>
<dbReference type="EMBL" id="ASWH01000001">
    <property type="protein sequence ID" value="EOW82312.1"/>
    <property type="molecule type" value="Genomic_DNA"/>
</dbReference>
<dbReference type="InterPro" id="IPR011008">
    <property type="entry name" value="Dimeric_a/b-barrel"/>
</dbReference>
<dbReference type="EMBL" id="AJDQ01000007">
    <property type="protein sequence ID" value="EOI56438.1"/>
    <property type="molecule type" value="Genomic_DNA"/>
</dbReference>
<dbReference type="Pfam" id="PF03795">
    <property type="entry name" value="YCII"/>
    <property type="match status" value="1"/>
</dbReference>
<evidence type="ECO:0000259" key="2">
    <source>
        <dbReference type="Pfam" id="PF03795"/>
    </source>
</evidence>
<sequence length="99" mass="11473">MKEWVYVMMIKKTKEYRRLNKAGVIEHVENLRSLDEENHIELAGAFKGYPGMAGMFVFKAASYEEAEALCQKEPLVVLGYATYELHRLQLATKENNYLL</sequence>
<dbReference type="Proteomes" id="UP000014160">
    <property type="component" value="Unassembled WGS sequence"/>
</dbReference>
<dbReference type="InterPro" id="IPR005545">
    <property type="entry name" value="YCII"/>
</dbReference>
<organism evidence="3 5">
    <name type="scientific">Enterococcus gilvus ATCC BAA-350</name>
    <dbReference type="NCBI Taxonomy" id="1158614"/>
    <lineage>
        <taxon>Bacteria</taxon>
        <taxon>Bacillati</taxon>
        <taxon>Bacillota</taxon>
        <taxon>Bacilli</taxon>
        <taxon>Lactobacillales</taxon>
        <taxon>Enterococcaceae</taxon>
        <taxon>Enterococcus</taxon>
    </lineage>
</organism>